<evidence type="ECO:0000259" key="6">
    <source>
        <dbReference type="PROSITE" id="PS50249"/>
    </source>
</evidence>
<protein>
    <recommendedName>
        <fullName evidence="6">MPN domain-containing protein</fullName>
    </recommendedName>
</protein>
<name>A0ABQ0JTD1_9BACT</name>
<dbReference type="RefSeq" id="WP_052562073.1">
    <property type="nucleotide sequence ID" value="NZ_BAFN01000001.1"/>
</dbReference>
<evidence type="ECO:0000313" key="8">
    <source>
        <dbReference type="Proteomes" id="UP000032309"/>
    </source>
</evidence>
<feature type="domain" description="MPN" evidence="6">
    <location>
        <begin position="2"/>
        <end position="136"/>
    </location>
</feature>
<keyword evidence="4" id="KW-0862">Zinc</keyword>
<evidence type="ECO:0000313" key="7">
    <source>
        <dbReference type="EMBL" id="GAN32004.1"/>
    </source>
</evidence>
<keyword evidence="3" id="KW-0378">Hydrolase</keyword>
<sequence length="137" mass="16101">MLRIDNDKLREIEEQVKKSYPSECCGLLIGVNTSEKRVVEVRHVQNKNTERTHDRYEIEGKEFLKIDREATKKGLQIIGIYHSHPDHPAIPSVFDTEHAWFGYSYMIAAIENGARIEIKSWVFDEEKKQFKEEEIHS</sequence>
<dbReference type="InterPro" id="IPR051929">
    <property type="entry name" value="VirAsm_ModProt"/>
</dbReference>
<dbReference type="Proteomes" id="UP000032309">
    <property type="component" value="Unassembled WGS sequence"/>
</dbReference>
<dbReference type="Gene3D" id="3.40.140.10">
    <property type="entry name" value="Cytidine Deaminase, domain 2"/>
    <property type="match status" value="1"/>
</dbReference>
<keyword evidence="8" id="KW-1185">Reference proteome</keyword>
<organism evidence="7 8">
    <name type="scientific">Candidatus Brocadia sinica JPN1</name>
    <dbReference type="NCBI Taxonomy" id="1197129"/>
    <lineage>
        <taxon>Bacteria</taxon>
        <taxon>Pseudomonadati</taxon>
        <taxon>Planctomycetota</taxon>
        <taxon>Candidatus Brocadiia</taxon>
        <taxon>Candidatus Brocadiales</taxon>
        <taxon>Candidatus Brocadiaceae</taxon>
        <taxon>Candidatus Brocadia</taxon>
    </lineage>
</organism>
<dbReference type="EMBL" id="BAFN01000001">
    <property type="protein sequence ID" value="GAN32004.1"/>
    <property type="molecule type" value="Genomic_DNA"/>
</dbReference>
<accession>A0ABQ0JTD1</accession>
<keyword evidence="1" id="KW-0645">Protease</keyword>
<dbReference type="InterPro" id="IPR037518">
    <property type="entry name" value="MPN"/>
</dbReference>
<evidence type="ECO:0000256" key="1">
    <source>
        <dbReference type="ARBA" id="ARBA00022670"/>
    </source>
</evidence>
<dbReference type="PROSITE" id="PS50249">
    <property type="entry name" value="MPN"/>
    <property type="match status" value="1"/>
</dbReference>
<evidence type="ECO:0000256" key="4">
    <source>
        <dbReference type="ARBA" id="ARBA00022833"/>
    </source>
</evidence>
<dbReference type="PANTHER" id="PTHR34858:SF1">
    <property type="entry name" value="CYSO-CYSTEINE PEPTIDASE"/>
    <property type="match status" value="1"/>
</dbReference>
<evidence type="ECO:0000256" key="3">
    <source>
        <dbReference type="ARBA" id="ARBA00022801"/>
    </source>
</evidence>
<proteinExistence type="predicted"/>
<comment type="caution">
    <text evidence="7">The sequence shown here is derived from an EMBL/GenBank/DDBJ whole genome shotgun (WGS) entry which is preliminary data.</text>
</comment>
<dbReference type="Pfam" id="PF14464">
    <property type="entry name" value="Prok-JAB"/>
    <property type="match status" value="1"/>
</dbReference>
<dbReference type="InterPro" id="IPR028090">
    <property type="entry name" value="JAB_dom_prok"/>
</dbReference>
<dbReference type="PANTHER" id="PTHR34858">
    <property type="entry name" value="CYSO-CYSTEINE PEPTIDASE"/>
    <property type="match status" value="1"/>
</dbReference>
<evidence type="ECO:0000256" key="2">
    <source>
        <dbReference type="ARBA" id="ARBA00022723"/>
    </source>
</evidence>
<dbReference type="CDD" id="cd08070">
    <property type="entry name" value="MPN_like"/>
    <property type="match status" value="1"/>
</dbReference>
<dbReference type="SMART" id="SM00232">
    <property type="entry name" value="JAB_MPN"/>
    <property type="match status" value="1"/>
</dbReference>
<dbReference type="InterPro" id="IPR000555">
    <property type="entry name" value="JAMM/MPN+_dom"/>
</dbReference>
<evidence type="ECO:0000256" key="5">
    <source>
        <dbReference type="ARBA" id="ARBA00023049"/>
    </source>
</evidence>
<dbReference type="SUPFAM" id="SSF102712">
    <property type="entry name" value="JAB1/MPN domain"/>
    <property type="match status" value="1"/>
</dbReference>
<keyword evidence="5" id="KW-0482">Metalloprotease</keyword>
<gene>
    <name evidence="7" type="ORF">BROSI_A0508</name>
</gene>
<keyword evidence="2" id="KW-0479">Metal-binding</keyword>
<reference evidence="8" key="1">
    <citation type="journal article" date="2015" name="Genome Announc.">
        <title>Draft Genome Sequence of an Anaerobic Ammonium-Oxidizing Bacterium, "Candidatus Brocadia sinica".</title>
        <authorList>
            <person name="Oshiki M."/>
            <person name="Shinyako-Hata K."/>
            <person name="Satoh H."/>
            <person name="Okabe S."/>
        </authorList>
    </citation>
    <scope>NUCLEOTIDE SEQUENCE [LARGE SCALE GENOMIC DNA]</scope>
    <source>
        <strain evidence="8">JPN1</strain>
    </source>
</reference>